<dbReference type="Proteomes" id="UP000073923">
    <property type="component" value="Unassembled WGS sequence"/>
</dbReference>
<organism evidence="1 2">
    <name type="scientific">Sphingomonas yabuuchiae</name>
    <dbReference type="NCBI Taxonomy" id="172044"/>
    <lineage>
        <taxon>Bacteria</taxon>
        <taxon>Pseudomonadati</taxon>
        <taxon>Pseudomonadota</taxon>
        <taxon>Alphaproteobacteria</taxon>
        <taxon>Sphingomonadales</taxon>
        <taxon>Sphingomonadaceae</taxon>
        <taxon>Sphingomonas</taxon>
    </lineage>
</organism>
<dbReference type="EMBL" id="LDTF01000043">
    <property type="protein sequence ID" value="KTT98475.1"/>
    <property type="molecule type" value="Genomic_DNA"/>
</dbReference>
<evidence type="ECO:0000313" key="1">
    <source>
        <dbReference type="EMBL" id="KTT98475.1"/>
    </source>
</evidence>
<accession>A0A147ISM7</accession>
<name>A0A147ISM7_9SPHN</name>
<protein>
    <submittedName>
        <fullName evidence="1">Uncharacterized protein</fullName>
    </submittedName>
</protein>
<evidence type="ECO:0000313" key="2">
    <source>
        <dbReference type="Proteomes" id="UP000073923"/>
    </source>
</evidence>
<dbReference type="PATRIC" id="fig|172044.3.peg.1766"/>
<sequence length="110" mass="12248">MLLDNWPVFQRADPHHAIVGSAHSYWVGTEDERKAPHRIIIVKVTQDDTLFLLRRGANGDRLELQALSLSMGNDRAAKGSDRLAGWVLGAATQWGLSRGQQLRHHVLGAF</sequence>
<reference evidence="1 2" key="1">
    <citation type="journal article" date="2016" name="Front. Microbiol.">
        <title>Genomic Resource of Rice Seed Associated Bacteria.</title>
        <authorList>
            <person name="Midha S."/>
            <person name="Bansal K."/>
            <person name="Sharma S."/>
            <person name="Kumar N."/>
            <person name="Patil P.P."/>
            <person name="Chaudhry V."/>
            <person name="Patil P.B."/>
        </authorList>
    </citation>
    <scope>NUCLEOTIDE SEQUENCE [LARGE SCALE GENOMIC DNA]</scope>
    <source>
        <strain evidence="1 2">NS355</strain>
    </source>
</reference>
<dbReference type="AlphaFoldDB" id="A0A147ISM7"/>
<proteinExistence type="predicted"/>
<comment type="caution">
    <text evidence="1">The sequence shown here is derived from an EMBL/GenBank/DDBJ whole genome shotgun (WGS) entry which is preliminary data.</text>
</comment>
<gene>
    <name evidence="1" type="ORF">NS355_09170</name>
</gene>